<evidence type="ECO:0000256" key="3">
    <source>
        <dbReference type="ARBA" id="ARBA00004123"/>
    </source>
</evidence>
<protein>
    <recommendedName>
        <fullName evidence="7">poly(A)-specific ribonuclease</fullName>
        <ecNumber evidence="7">3.1.13.4</ecNumber>
    </recommendedName>
</protein>
<dbReference type="GO" id="GO:0003723">
    <property type="term" value="F:RNA binding"/>
    <property type="evidence" value="ECO:0007669"/>
    <property type="project" value="UniProtKB-KW"/>
</dbReference>
<dbReference type="GO" id="GO:0005737">
    <property type="term" value="C:cytoplasm"/>
    <property type="evidence" value="ECO:0007669"/>
    <property type="project" value="UniProtKB-SubCell"/>
</dbReference>
<dbReference type="GO" id="GO:0030014">
    <property type="term" value="C:CCR4-NOT complex"/>
    <property type="evidence" value="ECO:0007669"/>
    <property type="project" value="InterPro"/>
</dbReference>
<evidence type="ECO:0000256" key="6">
    <source>
        <dbReference type="ARBA" id="ARBA00011757"/>
    </source>
</evidence>
<evidence type="ECO:0000256" key="9">
    <source>
        <dbReference type="ARBA" id="ARBA00022722"/>
    </source>
</evidence>
<dbReference type="PANTHER" id="PTHR10797">
    <property type="entry name" value="CCR4-NOT TRANSCRIPTION COMPLEX SUBUNIT"/>
    <property type="match status" value="1"/>
</dbReference>
<dbReference type="EMBL" id="VEPZ02000944">
    <property type="protein sequence ID" value="KAE8708362.1"/>
    <property type="molecule type" value="Genomic_DNA"/>
</dbReference>
<dbReference type="GO" id="GO:0004535">
    <property type="term" value="F:poly(A)-specific ribonuclease activity"/>
    <property type="evidence" value="ECO:0007669"/>
    <property type="project" value="UniProtKB-EC"/>
</dbReference>
<dbReference type="InterPro" id="IPR011989">
    <property type="entry name" value="ARM-like"/>
</dbReference>
<dbReference type="GO" id="GO:0005634">
    <property type="term" value="C:nucleus"/>
    <property type="evidence" value="ECO:0007669"/>
    <property type="project" value="UniProtKB-SubCell"/>
</dbReference>
<dbReference type="Proteomes" id="UP000436088">
    <property type="component" value="Unassembled WGS sequence"/>
</dbReference>
<evidence type="ECO:0000256" key="14">
    <source>
        <dbReference type="ARBA" id="ARBA00023015"/>
    </source>
</evidence>
<organism evidence="18 19">
    <name type="scientific">Hibiscus syriacus</name>
    <name type="common">Rose of Sharon</name>
    <dbReference type="NCBI Taxonomy" id="106335"/>
    <lineage>
        <taxon>Eukaryota</taxon>
        <taxon>Viridiplantae</taxon>
        <taxon>Streptophyta</taxon>
        <taxon>Embryophyta</taxon>
        <taxon>Tracheophyta</taxon>
        <taxon>Spermatophyta</taxon>
        <taxon>Magnoliopsida</taxon>
        <taxon>eudicotyledons</taxon>
        <taxon>Gunneridae</taxon>
        <taxon>Pentapetalae</taxon>
        <taxon>rosids</taxon>
        <taxon>malvids</taxon>
        <taxon>Malvales</taxon>
        <taxon>Malvaceae</taxon>
        <taxon>Malvoideae</taxon>
        <taxon>Hibiscus</taxon>
    </lineage>
</organism>
<comment type="caution">
    <text evidence="18">The sequence shown here is derived from an EMBL/GenBank/DDBJ whole genome shotgun (WGS) entry which is preliminary data.</text>
</comment>
<proteinExistence type="inferred from homology"/>
<sequence>MEMLRKKPVIVRRVFADGLEYEFKLIRSAIPMYRFVSMDTEFPGTIFKPSKQIIQEGDPAINYEYLRSNVDALQVIQLGLTLSDSEGNLPDFGTALCYVWEFNFSDFDVDKDDCDLESIELLKRQGIDFVKNREKGIASSDFAMLMWNSGLLNNCFGGLTWLTFHGAYDFGFLMKILTQHPLPVHIQGFMRELVHIFGRKIFDIKHTFKFFGLFGGLEKVAQMLNVARLAGSSHQAGSDSLLTLHCFMELKRYGVFEHNQSPHMLPALALYGLISVITKLVYLLNQGGTFTKVVCDEISLFAVATEVTFAVTKAFQSKDIGLRRMTNPELVKRWSKEVQEAVQSRAASPCAVSCSGMASPDSEGNLPDFGTAFCYVWEFNFSDFDVDVDDDDLIWVEKLRHCTCGNNTCAFNIGSTNPEIVKRWSNEVEEAVQSRAALVKFHALSLLHQVSMTHSMAVTNCNMDMESLISDQNRSIAITTLLKTGKRVECRSPDEANN</sequence>
<dbReference type="InterPro" id="IPR012337">
    <property type="entry name" value="RNaseH-like_sf"/>
</dbReference>
<keyword evidence="13" id="KW-0694">RNA-binding</keyword>
<evidence type="ECO:0000256" key="11">
    <source>
        <dbReference type="ARBA" id="ARBA00022801"/>
    </source>
</evidence>
<accession>A0A6A3AZG6</accession>
<comment type="similarity">
    <text evidence="5">Belongs to the CAF1 family.</text>
</comment>
<keyword evidence="12" id="KW-0269">Exonuclease</keyword>
<evidence type="ECO:0000256" key="17">
    <source>
        <dbReference type="ARBA" id="ARBA00025148"/>
    </source>
</evidence>
<dbReference type="InterPro" id="IPR039637">
    <property type="entry name" value="CNOT7/CNOT8/Pop2"/>
</dbReference>
<reference evidence="18" key="1">
    <citation type="submission" date="2019-09" db="EMBL/GenBank/DDBJ databases">
        <title>Draft genome information of white flower Hibiscus syriacus.</title>
        <authorList>
            <person name="Kim Y.-M."/>
        </authorList>
    </citation>
    <scope>NUCLEOTIDE SEQUENCE [LARGE SCALE GENOMIC DNA]</scope>
    <source>
        <strain evidence="18">YM2019G1</strain>
    </source>
</reference>
<dbReference type="Gene3D" id="3.30.420.10">
    <property type="entry name" value="Ribonuclease H-like superfamily/Ribonuclease H"/>
    <property type="match status" value="1"/>
</dbReference>
<keyword evidence="9" id="KW-0540">Nuclease</keyword>
<dbReference type="InterPro" id="IPR036397">
    <property type="entry name" value="RNaseH_sf"/>
</dbReference>
<name>A0A6A3AZG6_HIBSY</name>
<dbReference type="EC" id="3.1.13.4" evidence="7"/>
<evidence type="ECO:0000256" key="10">
    <source>
        <dbReference type="ARBA" id="ARBA00022723"/>
    </source>
</evidence>
<evidence type="ECO:0000256" key="7">
    <source>
        <dbReference type="ARBA" id="ARBA00012161"/>
    </source>
</evidence>
<dbReference type="SUPFAM" id="SSF53098">
    <property type="entry name" value="Ribonuclease H-like"/>
    <property type="match status" value="1"/>
</dbReference>
<evidence type="ECO:0000313" key="19">
    <source>
        <dbReference type="Proteomes" id="UP000436088"/>
    </source>
</evidence>
<evidence type="ECO:0000256" key="1">
    <source>
        <dbReference type="ARBA" id="ARBA00001663"/>
    </source>
</evidence>
<dbReference type="GO" id="GO:0046872">
    <property type="term" value="F:metal ion binding"/>
    <property type="evidence" value="ECO:0007669"/>
    <property type="project" value="UniProtKB-KW"/>
</dbReference>
<keyword evidence="8" id="KW-0963">Cytoplasm</keyword>
<dbReference type="InterPro" id="IPR006941">
    <property type="entry name" value="RNase_CAF1"/>
</dbReference>
<keyword evidence="10" id="KW-0479">Metal-binding</keyword>
<evidence type="ECO:0000313" key="18">
    <source>
        <dbReference type="EMBL" id="KAE8708362.1"/>
    </source>
</evidence>
<evidence type="ECO:0000256" key="12">
    <source>
        <dbReference type="ARBA" id="ARBA00022839"/>
    </source>
</evidence>
<comment type="cofactor">
    <cofactor evidence="2">
        <name>a divalent metal cation</name>
        <dbReference type="ChEBI" id="CHEBI:60240"/>
    </cofactor>
</comment>
<keyword evidence="14" id="KW-0805">Transcription regulation</keyword>
<evidence type="ECO:0000256" key="15">
    <source>
        <dbReference type="ARBA" id="ARBA00023163"/>
    </source>
</evidence>
<gene>
    <name evidence="18" type="ORF">F3Y22_tig00110344pilonHSYRG00005</name>
</gene>
<dbReference type="Pfam" id="PF04857">
    <property type="entry name" value="CAF1"/>
    <property type="match status" value="1"/>
</dbReference>
<comment type="function">
    <text evidence="17">Ubiquitous transcription factor required for a diverse set of processes. It is a component of the CCR4 complex involved in the control of gene expression.</text>
</comment>
<evidence type="ECO:0000256" key="4">
    <source>
        <dbReference type="ARBA" id="ARBA00004496"/>
    </source>
</evidence>
<keyword evidence="15" id="KW-0804">Transcription</keyword>
<comment type="catalytic activity">
    <reaction evidence="1">
        <text>Exonucleolytic cleavage of poly(A) to 5'-AMP.</text>
        <dbReference type="EC" id="3.1.13.4"/>
    </reaction>
</comment>
<keyword evidence="16" id="KW-0539">Nucleus</keyword>
<comment type="subunit">
    <text evidence="6">Component of the CCR4-NOT complex, at least composed of CRR4 and CAF1 proteins.</text>
</comment>
<evidence type="ECO:0000256" key="5">
    <source>
        <dbReference type="ARBA" id="ARBA00008372"/>
    </source>
</evidence>
<dbReference type="AlphaFoldDB" id="A0A6A3AZG6"/>
<dbReference type="Gene3D" id="1.25.10.10">
    <property type="entry name" value="Leucine-rich Repeat Variant"/>
    <property type="match status" value="1"/>
</dbReference>
<comment type="subcellular location">
    <subcellularLocation>
        <location evidence="4">Cytoplasm</location>
    </subcellularLocation>
    <subcellularLocation>
        <location evidence="3">Nucleus</location>
    </subcellularLocation>
</comment>
<evidence type="ECO:0000256" key="13">
    <source>
        <dbReference type="ARBA" id="ARBA00022884"/>
    </source>
</evidence>
<keyword evidence="19" id="KW-1185">Reference proteome</keyword>
<evidence type="ECO:0000256" key="2">
    <source>
        <dbReference type="ARBA" id="ARBA00001968"/>
    </source>
</evidence>
<evidence type="ECO:0000256" key="16">
    <source>
        <dbReference type="ARBA" id="ARBA00023242"/>
    </source>
</evidence>
<keyword evidence="11" id="KW-0378">Hydrolase</keyword>
<evidence type="ECO:0000256" key="8">
    <source>
        <dbReference type="ARBA" id="ARBA00022490"/>
    </source>
</evidence>